<dbReference type="PROSITE" id="PS50089">
    <property type="entry name" value="ZF_RING_2"/>
    <property type="match status" value="1"/>
</dbReference>
<dbReference type="PANTHER" id="PTHR14879:SF5">
    <property type="entry name" value="RING-TYPE DOMAIN-CONTAINING PROTEIN"/>
    <property type="match status" value="1"/>
</dbReference>
<evidence type="ECO:0000313" key="3">
    <source>
        <dbReference type="EMBL" id="CAD8111253.1"/>
    </source>
</evidence>
<dbReference type="GO" id="GO:0008270">
    <property type="term" value="F:zinc ion binding"/>
    <property type="evidence" value="ECO:0007669"/>
    <property type="project" value="UniProtKB-KW"/>
</dbReference>
<sequence length="553" mass="65922">MKNFKIPLITYGTSMNHINLKQIEESPQKCIQIQQEDYSFKIYSCNYQELCRNILINKNLIFLIQYEELIEFDVKLQNIFNLIQFAKVKKVLCFIVLSESVKTCQWKLDIIKKYIEISVQNFNFANENQPNYNIQSIQSQQSICNYLNFFQTTPKDPDFNKLNDTLMQIISRNKNELEVALIQGMVILFDLCYLENQKADNQPIQIIEIEGQLNYINSNEDRQILRIKINDDSELKDQCFISNNIFQVKQYSPQILFSPQFDSIEQRQKFYLNYRNSSDWSVIIGNDQYDIKKLEFHSFSDNNLKLTLNTSKFIYTSKFSTNNNSFNINCQILIINKHTEEIITFGLIEQDNFEIQFTHNKYSKHELFQMEQFYLPINDEDIIQNIARGELQQKGNHIIKCRICMERQSDTLLIPCGHLRYCFDCSIENQDCLYCETKIQSRKKLQIKQIDQNKNDLIKDLMWKHQDLLKCSFQQNLNIEQNLKINEMQNQINFNQYYCQKCDKSKGTQFVNCHQNHLITYCLECSKLINKCEFINCNQNIMQKGQIKFRFEE</sequence>
<dbReference type="Pfam" id="PF13920">
    <property type="entry name" value="zf-C3HC4_3"/>
    <property type="match status" value="1"/>
</dbReference>
<evidence type="ECO:0000256" key="1">
    <source>
        <dbReference type="PROSITE-ProRule" id="PRU00175"/>
    </source>
</evidence>
<dbReference type="EMBL" id="CAJJDM010000151">
    <property type="protein sequence ID" value="CAD8111253.1"/>
    <property type="molecule type" value="Genomic_DNA"/>
</dbReference>
<dbReference type="Proteomes" id="UP000688137">
    <property type="component" value="Unassembled WGS sequence"/>
</dbReference>
<organism evidence="3 4">
    <name type="scientific">Paramecium primaurelia</name>
    <dbReference type="NCBI Taxonomy" id="5886"/>
    <lineage>
        <taxon>Eukaryota</taxon>
        <taxon>Sar</taxon>
        <taxon>Alveolata</taxon>
        <taxon>Ciliophora</taxon>
        <taxon>Intramacronucleata</taxon>
        <taxon>Oligohymenophorea</taxon>
        <taxon>Peniculida</taxon>
        <taxon>Parameciidae</taxon>
        <taxon>Paramecium</taxon>
    </lineage>
</organism>
<evidence type="ECO:0000259" key="2">
    <source>
        <dbReference type="PROSITE" id="PS50089"/>
    </source>
</evidence>
<feature type="domain" description="RING-type" evidence="2">
    <location>
        <begin position="401"/>
        <end position="436"/>
    </location>
</feature>
<keyword evidence="1" id="KW-0862">Zinc</keyword>
<gene>
    <name evidence="3" type="ORF">PPRIM_AZ9-3.1.T1470010</name>
</gene>
<dbReference type="InterPro" id="IPR001841">
    <property type="entry name" value="Znf_RING"/>
</dbReference>
<evidence type="ECO:0000313" key="4">
    <source>
        <dbReference type="Proteomes" id="UP000688137"/>
    </source>
</evidence>
<dbReference type="InterPro" id="IPR051728">
    <property type="entry name" value="RING-FYVE_E3_ubiquitin-ligase"/>
</dbReference>
<accession>A0A8S1Q7L1</accession>
<dbReference type="PANTHER" id="PTHR14879">
    <property type="entry name" value="CASPASE REGULATOR, RING FINGER DOMAIN-CONTAINING"/>
    <property type="match status" value="1"/>
</dbReference>
<dbReference type="SMART" id="SM00184">
    <property type="entry name" value="RING"/>
    <property type="match status" value="1"/>
</dbReference>
<proteinExistence type="predicted"/>
<protein>
    <recommendedName>
        <fullName evidence="2">RING-type domain-containing protein</fullName>
    </recommendedName>
</protein>
<keyword evidence="4" id="KW-1185">Reference proteome</keyword>
<comment type="caution">
    <text evidence="3">The sequence shown here is derived from an EMBL/GenBank/DDBJ whole genome shotgun (WGS) entry which is preliminary data.</text>
</comment>
<dbReference type="AlphaFoldDB" id="A0A8S1Q7L1"/>
<keyword evidence="1" id="KW-0479">Metal-binding</keyword>
<keyword evidence="1" id="KW-0863">Zinc-finger</keyword>
<reference evidence="3" key="1">
    <citation type="submission" date="2021-01" db="EMBL/GenBank/DDBJ databases">
        <authorList>
            <consortium name="Genoscope - CEA"/>
            <person name="William W."/>
        </authorList>
    </citation>
    <scope>NUCLEOTIDE SEQUENCE</scope>
</reference>
<name>A0A8S1Q7L1_PARPR</name>
<dbReference type="OMA" id="YCETKIQ"/>